<comment type="similarity">
    <text evidence="7">Belongs to the glycosyltransferase 28 family.</text>
</comment>
<dbReference type="GO" id="GO:0043541">
    <property type="term" value="C:UDP-N-acetylglucosamine transferase complex"/>
    <property type="evidence" value="ECO:0007669"/>
    <property type="project" value="TreeGrafter"/>
</dbReference>
<dbReference type="EC" id="2.4.1.141" evidence="2 7"/>
<dbReference type="SUPFAM" id="SSF53756">
    <property type="entry name" value="UDP-Glycosyltransferase/glycogen phosphorylase"/>
    <property type="match status" value="1"/>
</dbReference>
<dbReference type="GO" id="GO:0004577">
    <property type="term" value="F:N-acetylglucosaminyldiphosphodolichol N-acetylglucosaminyltransferase activity"/>
    <property type="evidence" value="ECO:0007669"/>
    <property type="project" value="UniProtKB-EC"/>
</dbReference>
<keyword evidence="7 9" id="KW-0808">Transferase</keyword>
<keyword evidence="7" id="KW-0328">Glycosyltransferase</keyword>
<keyword evidence="10" id="KW-1185">Reference proteome</keyword>
<evidence type="ECO:0000256" key="6">
    <source>
        <dbReference type="ARBA" id="ARBA00048184"/>
    </source>
</evidence>
<dbReference type="PANTHER" id="PTHR47043:SF1">
    <property type="entry name" value="UDP-N-ACETYLGLUCOSAMINE TRANSFERASE SUBUNIT ALG13"/>
    <property type="match status" value="1"/>
</dbReference>
<sequence length="199" mass="21839">MTSEFPLERRCFVTIGATAQFDDLVRAVLNPAFLCALQKSGFTSLRVQYGNSNDVFTKLLAQANEDLVDELKLDVVGFAFKESLKDDMLMARQKPEWRADGVVITHAGSGSILEALRVNAPIIVVPNPSLLDNHQVELAEALEGQGYVVHADLSNLEGALEAVDTLHKKNQQWPPVNSGVHRRARGLVGILDEESGYLD</sequence>
<evidence type="ECO:0000256" key="7">
    <source>
        <dbReference type="RuleBase" id="RU362128"/>
    </source>
</evidence>
<proteinExistence type="inferred from homology"/>
<evidence type="ECO:0000256" key="1">
    <source>
        <dbReference type="ARBA" id="ARBA00011198"/>
    </source>
</evidence>
<evidence type="ECO:0000313" key="9">
    <source>
        <dbReference type="EMBL" id="KAF2404049.1"/>
    </source>
</evidence>
<dbReference type="Pfam" id="PF04101">
    <property type="entry name" value="Glyco_tran_28_C"/>
    <property type="match status" value="1"/>
</dbReference>
<accession>A0A6G1I7K5</accession>
<dbReference type="Proteomes" id="UP000799640">
    <property type="component" value="Unassembled WGS sequence"/>
</dbReference>
<dbReference type="InterPro" id="IPR007235">
    <property type="entry name" value="Glyco_trans_28_C"/>
</dbReference>
<reference evidence="9" key="1">
    <citation type="journal article" date="2020" name="Stud. Mycol.">
        <title>101 Dothideomycetes genomes: a test case for predicting lifestyles and emergence of pathogens.</title>
        <authorList>
            <person name="Haridas S."/>
            <person name="Albert R."/>
            <person name="Binder M."/>
            <person name="Bloem J."/>
            <person name="Labutti K."/>
            <person name="Salamov A."/>
            <person name="Andreopoulos B."/>
            <person name="Baker S."/>
            <person name="Barry K."/>
            <person name="Bills G."/>
            <person name="Bluhm B."/>
            <person name="Cannon C."/>
            <person name="Castanera R."/>
            <person name="Culley D."/>
            <person name="Daum C."/>
            <person name="Ezra D."/>
            <person name="Gonzalez J."/>
            <person name="Henrissat B."/>
            <person name="Kuo A."/>
            <person name="Liang C."/>
            <person name="Lipzen A."/>
            <person name="Lutzoni F."/>
            <person name="Magnuson J."/>
            <person name="Mondo S."/>
            <person name="Nolan M."/>
            <person name="Ohm R."/>
            <person name="Pangilinan J."/>
            <person name="Park H.-J."/>
            <person name="Ramirez L."/>
            <person name="Alfaro M."/>
            <person name="Sun H."/>
            <person name="Tritt A."/>
            <person name="Yoshinaga Y."/>
            <person name="Zwiers L.-H."/>
            <person name="Turgeon B."/>
            <person name="Goodwin S."/>
            <person name="Spatafora J."/>
            <person name="Crous P."/>
            <person name="Grigoriev I."/>
        </authorList>
    </citation>
    <scope>NUCLEOTIDE SEQUENCE</scope>
    <source>
        <strain evidence="9">CBS 262.69</strain>
    </source>
</reference>
<dbReference type="InterPro" id="IPR052474">
    <property type="entry name" value="UDP-GlcNAc_transferase"/>
</dbReference>
<evidence type="ECO:0000259" key="8">
    <source>
        <dbReference type="Pfam" id="PF04101"/>
    </source>
</evidence>
<comment type="function">
    <text evidence="4 7">Involved in protein N-glycosylation. Essential for the second step of the dolichol-linked oligosaccharide pathway.</text>
</comment>
<dbReference type="AlphaFoldDB" id="A0A6G1I7K5"/>
<comment type="subunit">
    <text evidence="1 7">Heterodimer with ALG14 to form a functional enzyme.</text>
</comment>
<feature type="domain" description="Glycosyl transferase family 28 C-terminal" evidence="8">
    <location>
        <begin position="11"/>
        <end position="170"/>
    </location>
</feature>
<gene>
    <name evidence="7" type="primary">ALG13</name>
    <name evidence="9" type="ORF">EJ06DRAFT_527621</name>
</gene>
<organism evidence="9 10">
    <name type="scientific">Trichodelitschia bisporula</name>
    <dbReference type="NCBI Taxonomy" id="703511"/>
    <lineage>
        <taxon>Eukaryota</taxon>
        <taxon>Fungi</taxon>
        <taxon>Dikarya</taxon>
        <taxon>Ascomycota</taxon>
        <taxon>Pezizomycotina</taxon>
        <taxon>Dothideomycetes</taxon>
        <taxon>Dothideomycetes incertae sedis</taxon>
        <taxon>Phaeotrichales</taxon>
        <taxon>Phaeotrichaceae</taxon>
        <taxon>Trichodelitschia</taxon>
    </lineage>
</organism>
<evidence type="ECO:0000256" key="5">
    <source>
        <dbReference type="ARBA" id="ARBA00032061"/>
    </source>
</evidence>
<dbReference type="Gene3D" id="3.40.50.2000">
    <property type="entry name" value="Glycogen Phosphorylase B"/>
    <property type="match status" value="1"/>
</dbReference>
<name>A0A6G1I7K5_9PEZI</name>
<evidence type="ECO:0000256" key="3">
    <source>
        <dbReference type="ARBA" id="ARBA00017468"/>
    </source>
</evidence>
<dbReference type="EMBL" id="ML996689">
    <property type="protein sequence ID" value="KAF2404049.1"/>
    <property type="molecule type" value="Genomic_DNA"/>
</dbReference>
<evidence type="ECO:0000313" key="10">
    <source>
        <dbReference type="Proteomes" id="UP000799640"/>
    </source>
</evidence>
<evidence type="ECO:0000256" key="4">
    <source>
        <dbReference type="ARBA" id="ARBA00024804"/>
    </source>
</evidence>
<dbReference type="PANTHER" id="PTHR47043">
    <property type="entry name" value="UDP-N-ACETYLGLUCOSAMINE TRANSFERASE SUBUNIT ALG13"/>
    <property type="match status" value="1"/>
</dbReference>
<keyword evidence="7" id="KW-0256">Endoplasmic reticulum</keyword>
<protein>
    <recommendedName>
        <fullName evidence="3 7">UDP-N-acetylglucosamine transferase subunit ALG13</fullName>
        <ecNumber evidence="2 7">2.4.1.141</ecNumber>
    </recommendedName>
    <alternativeName>
        <fullName evidence="5 7">Asparagine-linked glycosylation protein 13</fullName>
    </alternativeName>
</protein>
<dbReference type="OrthoDB" id="20273at2759"/>
<comment type="catalytic activity">
    <reaction evidence="6">
        <text>an N-acetyl-alpha-D-glucosaminyl-diphospho-di-trans,poly-cis-dolichol + UDP-N-acetyl-alpha-D-glucosamine = an N,N'-diacetylchitobiosyl-diphospho-di-trans,poly-cis-dolichol + UDP + H(+)</text>
        <dbReference type="Rhea" id="RHEA:23380"/>
        <dbReference type="Rhea" id="RHEA-COMP:19507"/>
        <dbReference type="Rhea" id="RHEA-COMP:19510"/>
        <dbReference type="ChEBI" id="CHEBI:15378"/>
        <dbReference type="ChEBI" id="CHEBI:57269"/>
        <dbReference type="ChEBI" id="CHEBI:57705"/>
        <dbReference type="ChEBI" id="CHEBI:58223"/>
        <dbReference type="ChEBI" id="CHEBI:58427"/>
        <dbReference type="EC" id="2.4.1.141"/>
    </reaction>
</comment>
<evidence type="ECO:0000256" key="2">
    <source>
        <dbReference type="ARBA" id="ARBA00012614"/>
    </source>
</evidence>
<comment type="subcellular location">
    <subcellularLocation>
        <location evidence="7">Endoplasmic reticulum</location>
    </subcellularLocation>
</comment>
<dbReference type="GO" id="GO:0006488">
    <property type="term" value="P:dolichol-linked oligosaccharide biosynthetic process"/>
    <property type="evidence" value="ECO:0007669"/>
    <property type="project" value="TreeGrafter"/>
</dbReference>